<evidence type="ECO:0000256" key="4">
    <source>
        <dbReference type="ARBA" id="ARBA00022692"/>
    </source>
</evidence>
<keyword evidence="4" id="KW-0812">Transmembrane</keyword>
<dbReference type="GO" id="GO:0016020">
    <property type="term" value="C:membrane"/>
    <property type="evidence" value="ECO:0007669"/>
    <property type="project" value="InterPro"/>
</dbReference>
<comment type="subcellular location">
    <subcellularLocation>
        <location evidence="1">Endomembrane system</location>
    </subcellularLocation>
</comment>
<evidence type="ECO:0000256" key="2">
    <source>
        <dbReference type="ARBA" id="ARBA00022676"/>
    </source>
</evidence>
<keyword evidence="3" id="KW-0808">Transferase</keyword>
<evidence type="ECO:0000313" key="9">
    <source>
        <dbReference type="Proteomes" id="UP000306102"/>
    </source>
</evidence>
<evidence type="ECO:0000256" key="3">
    <source>
        <dbReference type="ARBA" id="ARBA00022679"/>
    </source>
</evidence>
<sequence length="203" mass="22198">MVGFQGPLYGGTGCFHRRKVIYGLSPDDNGITRKLSKEALLQTFGRSMEFTKSAAKILSGIKTSSIGPKIISSYIETAYQVAGCDYEYGSSWGREGIQLLSGLCKSLFVVRVNKVGWMYGSTTEDVLTGHTIHGRGWKSTFCSPNPPAFHGCAPPGGPATMIQQKRWATGLLEILFTPKNPFILTLNGKLQFRQCLAYTCVTL</sequence>
<name>A0A4S4EBI2_CAMSN</name>
<protein>
    <submittedName>
        <fullName evidence="8">Uncharacterized protein</fullName>
    </submittedName>
</protein>
<dbReference type="GO" id="GO:0012505">
    <property type="term" value="C:endomembrane system"/>
    <property type="evidence" value="ECO:0007669"/>
    <property type="project" value="UniProtKB-SubCell"/>
</dbReference>
<keyword evidence="5" id="KW-1133">Transmembrane helix</keyword>
<evidence type="ECO:0000313" key="8">
    <source>
        <dbReference type="EMBL" id="THG13570.1"/>
    </source>
</evidence>
<proteinExistence type="predicted"/>
<dbReference type="PANTHER" id="PTHR13301">
    <property type="entry name" value="X-BOX TRANSCRIPTION FACTOR-RELATED"/>
    <property type="match status" value="1"/>
</dbReference>
<keyword evidence="9" id="KW-1185">Reference proteome</keyword>
<gene>
    <name evidence="8" type="ORF">TEA_007833</name>
</gene>
<comment type="caution">
    <text evidence="8">The sequence shown here is derived from an EMBL/GenBank/DDBJ whole genome shotgun (WGS) entry which is preliminary data.</text>
</comment>
<keyword evidence="7" id="KW-0961">Cell wall biogenesis/degradation</keyword>
<dbReference type="InterPro" id="IPR005150">
    <property type="entry name" value="Cellulose_synth"/>
</dbReference>
<dbReference type="Proteomes" id="UP000306102">
    <property type="component" value="Unassembled WGS sequence"/>
</dbReference>
<keyword evidence="6" id="KW-0472">Membrane</keyword>
<accession>A0A4S4EBI2</accession>
<organism evidence="8 9">
    <name type="scientific">Camellia sinensis var. sinensis</name>
    <name type="common">China tea</name>
    <dbReference type="NCBI Taxonomy" id="542762"/>
    <lineage>
        <taxon>Eukaryota</taxon>
        <taxon>Viridiplantae</taxon>
        <taxon>Streptophyta</taxon>
        <taxon>Embryophyta</taxon>
        <taxon>Tracheophyta</taxon>
        <taxon>Spermatophyta</taxon>
        <taxon>Magnoliopsida</taxon>
        <taxon>eudicotyledons</taxon>
        <taxon>Gunneridae</taxon>
        <taxon>Pentapetalae</taxon>
        <taxon>asterids</taxon>
        <taxon>Ericales</taxon>
        <taxon>Theaceae</taxon>
        <taxon>Camellia</taxon>
    </lineage>
</organism>
<dbReference type="GO" id="GO:0016760">
    <property type="term" value="F:cellulose synthase (UDP-forming) activity"/>
    <property type="evidence" value="ECO:0007669"/>
    <property type="project" value="InterPro"/>
</dbReference>
<reference evidence="8 9" key="1">
    <citation type="journal article" date="2018" name="Proc. Natl. Acad. Sci. U.S.A.">
        <title>Draft genome sequence of Camellia sinensis var. sinensis provides insights into the evolution of the tea genome and tea quality.</title>
        <authorList>
            <person name="Wei C."/>
            <person name="Yang H."/>
            <person name="Wang S."/>
            <person name="Zhao J."/>
            <person name="Liu C."/>
            <person name="Gao L."/>
            <person name="Xia E."/>
            <person name="Lu Y."/>
            <person name="Tai Y."/>
            <person name="She G."/>
            <person name="Sun J."/>
            <person name="Cao H."/>
            <person name="Tong W."/>
            <person name="Gao Q."/>
            <person name="Li Y."/>
            <person name="Deng W."/>
            <person name="Jiang X."/>
            <person name="Wang W."/>
            <person name="Chen Q."/>
            <person name="Zhang S."/>
            <person name="Li H."/>
            <person name="Wu J."/>
            <person name="Wang P."/>
            <person name="Li P."/>
            <person name="Shi C."/>
            <person name="Zheng F."/>
            <person name="Jian J."/>
            <person name="Huang B."/>
            <person name="Shan D."/>
            <person name="Shi M."/>
            <person name="Fang C."/>
            <person name="Yue Y."/>
            <person name="Li F."/>
            <person name="Li D."/>
            <person name="Wei S."/>
            <person name="Han B."/>
            <person name="Jiang C."/>
            <person name="Yin Y."/>
            <person name="Xia T."/>
            <person name="Zhang Z."/>
            <person name="Bennetzen J.L."/>
            <person name="Zhao S."/>
            <person name="Wan X."/>
        </authorList>
    </citation>
    <scope>NUCLEOTIDE SEQUENCE [LARGE SCALE GENOMIC DNA]</scope>
    <source>
        <strain evidence="9">cv. Shuchazao</strain>
        <tissue evidence="8">Leaf</tissue>
    </source>
</reference>
<dbReference type="EMBL" id="SDRB02005818">
    <property type="protein sequence ID" value="THG13570.1"/>
    <property type="molecule type" value="Genomic_DNA"/>
</dbReference>
<evidence type="ECO:0000256" key="6">
    <source>
        <dbReference type="ARBA" id="ARBA00023136"/>
    </source>
</evidence>
<keyword evidence="2" id="KW-0328">Glycosyltransferase</keyword>
<dbReference type="GO" id="GO:0030244">
    <property type="term" value="P:cellulose biosynthetic process"/>
    <property type="evidence" value="ECO:0007669"/>
    <property type="project" value="InterPro"/>
</dbReference>
<evidence type="ECO:0000256" key="1">
    <source>
        <dbReference type="ARBA" id="ARBA00004308"/>
    </source>
</evidence>
<evidence type="ECO:0000256" key="7">
    <source>
        <dbReference type="ARBA" id="ARBA00023316"/>
    </source>
</evidence>
<evidence type="ECO:0000256" key="5">
    <source>
        <dbReference type="ARBA" id="ARBA00022989"/>
    </source>
</evidence>
<dbReference type="AlphaFoldDB" id="A0A4S4EBI2"/>
<dbReference type="GO" id="GO:0071555">
    <property type="term" value="P:cell wall organization"/>
    <property type="evidence" value="ECO:0007669"/>
    <property type="project" value="UniProtKB-KW"/>
</dbReference>
<dbReference type="Pfam" id="PF03552">
    <property type="entry name" value="Cellulose_synt"/>
    <property type="match status" value="1"/>
</dbReference>